<protein>
    <recommendedName>
        <fullName evidence="1">Antirepressor protein C-terminal domain-containing protein</fullName>
    </recommendedName>
</protein>
<dbReference type="GO" id="GO:0003677">
    <property type="term" value="F:DNA binding"/>
    <property type="evidence" value="ECO:0007669"/>
    <property type="project" value="InterPro"/>
</dbReference>
<evidence type="ECO:0000313" key="3">
    <source>
        <dbReference type="Proteomes" id="UP000516320"/>
    </source>
</evidence>
<keyword evidence="3" id="KW-1185">Reference proteome</keyword>
<dbReference type="AlphaFoldDB" id="A0A7H0SQC5"/>
<dbReference type="RefSeq" id="WP_187974064.1">
    <property type="nucleotide sequence ID" value="NZ_CP046884.1"/>
</dbReference>
<dbReference type="EMBL" id="CP046884">
    <property type="protein sequence ID" value="QNQ90750.1"/>
    <property type="molecule type" value="Genomic_DNA"/>
</dbReference>
<feature type="domain" description="Antirepressor protein C-terminal" evidence="1">
    <location>
        <begin position="135"/>
        <end position="250"/>
    </location>
</feature>
<dbReference type="InterPro" id="IPR005039">
    <property type="entry name" value="Ant_C"/>
</dbReference>
<gene>
    <name evidence="2" type="ORF">GP475_08930</name>
</gene>
<dbReference type="KEGG" id="cpoy:GP475_08930"/>
<proteinExistence type="predicted"/>
<evidence type="ECO:0000313" key="2">
    <source>
        <dbReference type="EMBL" id="QNQ90750.1"/>
    </source>
</evidence>
<dbReference type="Pfam" id="PF09669">
    <property type="entry name" value="Phage_pRha"/>
    <property type="match status" value="1"/>
</dbReference>
<reference evidence="2 3" key="1">
    <citation type="submission" date="2019-12" db="EMBL/GenBank/DDBJ databases">
        <title>Corynebacterium sp. nov., isolated from feces of the Anser Albifrons in China.</title>
        <authorList>
            <person name="Liu Q."/>
        </authorList>
    </citation>
    <scope>NUCLEOTIDE SEQUENCE [LARGE SCALE GENOMIC DNA]</scope>
    <source>
        <strain evidence="2 3">4H37-19</strain>
    </source>
</reference>
<evidence type="ECO:0000259" key="1">
    <source>
        <dbReference type="Pfam" id="PF03374"/>
    </source>
</evidence>
<dbReference type="Pfam" id="PF03374">
    <property type="entry name" value="ANT"/>
    <property type="match status" value="1"/>
</dbReference>
<dbReference type="InterPro" id="IPR014054">
    <property type="entry name" value="Phage_regulatory_Rha"/>
</dbReference>
<sequence>MEMNLVQASSTGVPTTTSLIIAEGTENQHGSVLKLVRNNLKDFEEFGPVGFEIRKGKPLPQGGFAKATEYAVLNREHAMLLMTYMRNTPVVRSFKKNLIKAFVVMERRLATPAFRLPQSLPEALRELANVHEQLEAVNAELRPKADYFDEFVADEDLIQFRTLANQLQVKEAELRQILIDHKWIYRIEGNRWSNKKNRIISVCQYRAYANKKHLFRLIPCHEAPRISGEVQQTLKLTPRGAEAVVKAVKKWAHEPKPGIEAA</sequence>
<dbReference type="Proteomes" id="UP000516320">
    <property type="component" value="Chromosome"/>
</dbReference>
<name>A0A7H0SQC5_9CORY</name>
<organism evidence="2 3">
    <name type="scientific">Corynebacterium poyangense</name>
    <dbReference type="NCBI Taxonomy" id="2684405"/>
    <lineage>
        <taxon>Bacteria</taxon>
        <taxon>Bacillati</taxon>
        <taxon>Actinomycetota</taxon>
        <taxon>Actinomycetes</taxon>
        <taxon>Mycobacteriales</taxon>
        <taxon>Corynebacteriaceae</taxon>
        <taxon>Corynebacterium</taxon>
    </lineage>
</organism>
<accession>A0A7H0SQC5</accession>